<dbReference type="SUPFAM" id="SSF54768">
    <property type="entry name" value="dsRNA-binding domain-like"/>
    <property type="match status" value="1"/>
</dbReference>
<comment type="subunit">
    <text evidence="4 15">Homodimer.</text>
</comment>
<dbReference type="GO" id="GO:0004525">
    <property type="term" value="F:ribonuclease III activity"/>
    <property type="evidence" value="ECO:0007669"/>
    <property type="project" value="UniProtKB-UniRule"/>
</dbReference>
<evidence type="ECO:0000256" key="9">
    <source>
        <dbReference type="ARBA" id="ARBA00022722"/>
    </source>
</evidence>
<dbReference type="HAMAP" id="MF_00104">
    <property type="entry name" value="RNase_III"/>
    <property type="match status" value="1"/>
</dbReference>
<keyword evidence="11 15" id="KW-0255">Endonuclease</keyword>
<comment type="catalytic activity">
    <reaction evidence="1 15">
        <text>Endonucleolytic cleavage to 5'-phosphomonoester.</text>
        <dbReference type="EC" id="3.1.26.3"/>
    </reaction>
</comment>
<dbReference type="GO" id="GO:0046872">
    <property type="term" value="F:metal ion binding"/>
    <property type="evidence" value="ECO:0007669"/>
    <property type="project" value="UniProtKB-KW"/>
</dbReference>
<feature type="binding site" evidence="15">
    <location>
        <position position="53"/>
    </location>
    <ligand>
        <name>Mg(2+)</name>
        <dbReference type="ChEBI" id="CHEBI:18420"/>
    </ligand>
</feature>
<dbReference type="CDD" id="cd10845">
    <property type="entry name" value="DSRM_RNAse_III_family"/>
    <property type="match status" value="1"/>
</dbReference>
<reference evidence="18 19" key="1">
    <citation type="submission" date="2017-09" db="EMBL/GenBank/DDBJ databases">
        <title>Bacterial strain isolated from the female urinary microbiota.</title>
        <authorList>
            <person name="Thomas-White K."/>
            <person name="Kumar N."/>
            <person name="Forster S."/>
            <person name="Putonti C."/>
            <person name="Lawley T."/>
            <person name="Wolfe A.J."/>
        </authorList>
    </citation>
    <scope>NUCLEOTIDE SEQUENCE [LARGE SCALE GENOMIC DNA]</scope>
    <source>
        <strain evidence="18 19">UMB0204</strain>
    </source>
</reference>
<dbReference type="GeneID" id="84577782"/>
<comment type="cofactor">
    <cofactor evidence="15">
        <name>Mg(2+)</name>
        <dbReference type="ChEBI" id="CHEBI:18420"/>
    </cofactor>
</comment>
<dbReference type="InterPro" id="IPR014720">
    <property type="entry name" value="dsRBD_dom"/>
</dbReference>
<dbReference type="InterPro" id="IPR036389">
    <property type="entry name" value="RNase_III_sf"/>
</dbReference>
<evidence type="ECO:0000256" key="1">
    <source>
        <dbReference type="ARBA" id="ARBA00000109"/>
    </source>
</evidence>
<evidence type="ECO:0000256" key="14">
    <source>
        <dbReference type="ARBA" id="ARBA00022884"/>
    </source>
</evidence>
<evidence type="ECO:0000256" key="4">
    <source>
        <dbReference type="ARBA" id="ARBA00011738"/>
    </source>
</evidence>
<keyword evidence="13 15" id="KW-0460">Magnesium</keyword>
<dbReference type="InterPro" id="IPR011907">
    <property type="entry name" value="RNase_III"/>
</dbReference>
<dbReference type="Pfam" id="PF14622">
    <property type="entry name" value="Ribonucleas_3_3"/>
    <property type="match status" value="1"/>
</dbReference>
<dbReference type="GO" id="GO:0042802">
    <property type="term" value="F:identical protein binding"/>
    <property type="evidence" value="ECO:0007669"/>
    <property type="project" value="UniProtKB-ARBA"/>
</dbReference>
<keyword evidence="5 15" id="KW-0963">Cytoplasm</keyword>
<dbReference type="RefSeq" id="WP_102197452.1">
    <property type="nucleotide sequence ID" value="NZ_PNHP01000001.1"/>
</dbReference>
<dbReference type="Gene3D" id="1.10.1520.10">
    <property type="entry name" value="Ribonuclease III domain"/>
    <property type="match status" value="1"/>
</dbReference>
<evidence type="ECO:0000256" key="11">
    <source>
        <dbReference type="ARBA" id="ARBA00022759"/>
    </source>
</evidence>
<evidence type="ECO:0000256" key="5">
    <source>
        <dbReference type="ARBA" id="ARBA00022490"/>
    </source>
</evidence>
<evidence type="ECO:0000256" key="3">
    <source>
        <dbReference type="ARBA" id="ARBA00010183"/>
    </source>
</evidence>
<dbReference type="GO" id="GO:0010468">
    <property type="term" value="P:regulation of gene expression"/>
    <property type="evidence" value="ECO:0007669"/>
    <property type="project" value="TreeGrafter"/>
</dbReference>
<feature type="binding site" evidence="15">
    <location>
        <position position="129"/>
    </location>
    <ligand>
        <name>Mg(2+)</name>
        <dbReference type="ChEBI" id="CHEBI:18420"/>
    </ligand>
</feature>
<dbReference type="Pfam" id="PF00035">
    <property type="entry name" value="dsrm"/>
    <property type="match status" value="1"/>
</dbReference>
<dbReference type="PANTHER" id="PTHR11207:SF0">
    <property type="entry name" value="RIBONUCLEASE 3"/>
    <property type="match status" value="1"/>
</dbReference>
<comment type="similarity">
    <text evidence="3">Belongs to the ribonuclease III family.</text>
</comment>
<dbReference type="SUPFAM" id="SSF69065">
    <property type="entry name" value="RNase III domain-like"/>
    <property type="match status" value="1"/>
</dbReference>
<proteinExistence type="inferred from homology"/>
<evidence type="ECO:0000256" key="8">
    <source>
        <dbReference type="ARBA" id="ARBA00022694"/>
    </source>
</evidence>
<evidence type="ECO:0000256" key="7">
    <source>
        <dbReference type="ARBA" id="ARBA00022664"/>
    </source>
</evidence>
<dbReference type="GO" id="GO:0003725">
    <property type="term" value="F:double-stranded RNA binding"/>
    <property type="evidence" value="ECO:0007669"/>
    <property type="project" value="TreeGrafter"/>
</dbReference>
<dbReference type="GO" id="GO:0006364">
    <property type="term" value="P:rRNA processing"/>
    <property type="evidence" value="ECO:0007669"/>
    <property type="project" value="UniProtKB-UniRule"/>
</dbReference>
<dbReference type="SMART" id="SM00535">
    <property type="entry name" value="RIBOc"/>
    <property type="match status" value="1"/>
</dbReference>
<dbReference type="SMART" id="SM00358">
    <property type="entry name" value="DSRM"/>
    <property type="match status" value="1"/>
</dbReference>
<dbReference type="GO" id="GO:0019843">
    <property type="term" value="F:rRNA binding"/>
    <property type="evidence" value="ECO:0007669"/>
    <property type="project" value="UniProtKB-KW"/>
</dbReference>
<keyword evidence="12 15" id="KW-0378">Hydrolase</keyword>
<dbReference type="InterPro" id="IPR000999">
    <property type="entry name" value="RNase_III_dom"/>
</dbReference>
<dbReference type="GO" id="GO:0005737">
    <property type="term" value="C:cytoplasm"/>
    <property type="evidence" value="ECO:0007669"/>
    <property type="project" value="UniProtKB-SubCell"/>
</dbReference>
<feature type="active site" evidence="15">
    <location>
        <position position="57"/>
    </location>
</feature>
<organism evidence="18 19">
    <name type="scientific">Anaerococcus hydrogenalis</name>
    <dbReference type="NCBI Taxonomy" id="33029"/>
    <lineage>
        <taxon>Bacteria</taxon>
        <taxon>Bacillati</taxon>
        <taxon>Bacillota</taxon>
        <taxon>Tissierellia</taxon>
        <taxon>Tissierellales</taxon>
        <taxon>Peptoniphilaceae</taxon>
        <taxon>Anaerococcus</taxon>
    </lineage>
</organism>
<dbReference type="GO" id="GO:0006397">
    <property type="term" value="P:mRNA processing"/>
    <property type="evidence" value="ECO:0007669"/>
    <property type="project" value="UniProtKB-UniRule"/>
</dbReference>
<protein>
    <recommendedName>
        <fullName evidence="15">Ribonuclease 3</fullName>
        <ecNumber evidence="15">3.1.26.3</ecNumber>
    </recommendedName>
    <alternativeName>
        <fullName evidence="15">Ribonuclease III</fullName>
        <shortName evidence="15">RNase III</shortName>
    </alternativeName>
</protein>
<feature type="domain" description="DRBM" evidence="16">
    <location>
        <begin position="168"/>
        <end position="237"/>
    </location>
</feature>
<feature type="domain" description="RNase III" evidence="17">
    <location>
        <begin position="11"/>
        <end position="140"/>
    </location>
</feature>
<dbReference type="PROSITE" id="PS50142">
    <property type="entry name" value="RNASE_3_2"/>
    <property type="match status" value="1"/>
</dbReference>
<keyword evidence="14 15" id="KW-0694">RNA-binding</keyword>
<dbReference type="GO" id="GO:0008033">
    <property type="term" value="P:tRNA processing"/>
    <property type="evidence" value="ECO:0007669"/>
    <property type="project" value="UniProtKB-KW"/>
</dbReference>
<dbReference type="NCBIfam" id="TIGR02191">
    <property type="entry name" value="RNaseIII"/>
    <property type="match status" value="1"/>
</dbReference>
<keyword evidence="10 15" id="KW-0479">Metal-binding</keyword>
<evidence type="ECO:0000259" key="17">
    <source>
        <dbReference type="PROSITE" id="PS50142"/>
    </source>
</evidence>
<gene>
    <name evidence="15 18" type="primary">rnc</name>
    <name evidence="18" type="ORF">CJ192_01130</name>
</gene>
<evidence type="ECO:0000256" key="2">
    <source>
        <dbReference type="ARBA" id="ARBA00004496"/>
    </source>
</evidence>
<dbReference type="PROSITE" id="PS50137">
    <property type="entry name" value="DS_RBD"/>
    <property type="match status" value="1"/>
</dbReference>
<evidence type="ECO:0000256" key="10">
    <source>
        <dbReference type="ARBA" id="ARBA00022723"/>
    </source>
</evidence>
<keyword evidence="15" id="KW-0699">rRNA-binding</keyword>
<dbReference type="EC" id="3.1.26.3" evidence="15"/>
<evidence type="ECO:0000256" key="12">
    <source>
        <dbReference type="ARBA" id="ARBA00022801"/>
    </source>
</evidence>
<keyword evidence="8 15" id="KW-0819">tRNA processing</keyword>
<dbReference type="AlphaFoldDB" id="A0A2N6UKN7"/>
<dbReference type="PANTHER" id="PTHR11207">
    <property type="entry name" value="RIBONUCLEASE III"/>
    <property type="match status" value="1"/>
</dbReference>
<evidence type="ECO:0000256" key="13">
    <source>
        <dbReference type="ARBA" id="ARBA00022842"/>
    </source>
</evidence>
<dbReference type="FunFam" id="3.30.160.20:FF:000003">
    <property type="entry name" value="Ribonuclease 3"/>
    <property type="match status" value="1"/>
</dbReference>
<evidence type="ECO:0000313" key="18">
    <source>
        <dbReference type="EMBL" id="PMC82365.1"/>
    </source>
</evidence>
<keyword evidence="7 15" id="KW-0507">mRNA processing</keyword>
<feature type="binding site" evidence="15">
    <location>
        <position position="126"/>
    </location>
    <ligand>
        <name>Mg(2+)</name>
        <dbReference type="ChEBI" id="CHEBI:18420"/>
    </ligand>
</feature>
<comment type="subcellular location">
    <subcellularLocation>
        <location evidence="2 15">Cytoplasm</location>
    </subcellularLocation>
</comment>
<evidence type="ECO:0000256" key="6">
    <source>
        <dbReference type="ARBA" id="ARBA00022552"/>
    </source>
</evidence>
<dbReference type="CDD" id="cd00593">
    <property type="entry name" value="RIBOc"/>
    <property type="match status" value="1"/>
</dbReference>
<evidence type="ECO:0000313" key="19">
    <source>
        <dbReference type="Proteomes" id="UP000235658"/>
    </source>
</evidence>
<evidence type="ECO:0000256" key="15">
    <source>
        <dbReference type="HAMAP-Rule" id="MF_00104"/>
    </source>
</evidence>
<keyword evidence="6 15" id="KW-0698">rRNA processing</keyword>
<evidence type="ECO:0000259" key="16">
    <source>
        <dbReference type="PROSITE" id="PS50137"/>
    </source>
</evidence>
<feature type="active site" evidence="15">
    <location>
        <position position="129"/>
    </location>
</feature>
<comment type="function">
    <text evidence="15">Digests double-stranded RNA. Involved in the processing of primary rRNA transcript to yield the immediate precursors to the large and small rRNAs (23S and 16S). Processes some mRNAs, and tRNAs when they are encoded in the rRNA operon. Processes pre-crRNA and tracrRNA of type II CRISPR loci if present in the organism.</text>
</comment>
<comment type="caution">
    <text evidence="18">The sequence shown here is derived from an EMBL/GenBank/DDBJ whole genome shotgun (WGS) entry which is preliminary data.</text>
</comment>
<dbReference type="EMBL" id="PNHP01000001">
    <property type="protein sequence ID" value="PMC82365.1"/>
    <property type="molecule type" value="Genomic_DNA"/>
</dbReference>
<name>A0A2N6UKN7_9FIRM</name>
<accession>A0A2N6UKN7</accession>
<dbReference type="Proteomes" id="UP000235658">
    <property type="component" value="Unassembled WGS sequence"/>
</dbReference>
<dbReference type="PROSITE" id="PS00517">
    <property type="entry name" value="RNASE_3_1"/>
    <property type="match status" value="1"/>
</dbReference>
<dbReference type="Gene3D" id="3.30.160.20">
    <property type="match status" value="1"/>
</dbReference>
<sequence>MTISKERKEELEKLEESIGYSFKNKNLIDVALTHSSYINESKDKNRSSNERLEFLGDSILDLVVSEELYKNHKSYPEGKLTKIRSRIVCTSSFSKASEKFNLSSYLLFGKGEISHNGREKKSVKADTFEAFCAAIYLDAGYAFLKNFLMENYYQTVKELLENDLLFIDYKTKLQEYFNKTNRTILKYKLAKEEGPEHNKTFYMDVYAKNKKLSTGKGKNKKEAEQMAAMKAYKKLNYE</sequence>
<dbReference type="FunFam" id="1.10.1520.10:FF:000001">
    <property type="entry name" value="Ribonuclease 3"/>
    <property type="match status" value="1"/>
</dbReference>
<keyword evidence="9 15" id="KW-0540">Nuclease</keyword>